<accession>A0A3M8RG24</accession>
<dbReference type="AlphaFoldDB" id="A0A3M8RG24"/>
<dbReference type="InterPro" id="IPR027417">
    <property type="entry name" value="P-loop_NTPase"/>
</dbReference>
<dbReference type="EMBL" id="RIZI01000136">
    <property type="protein sequence ID" value="RNF67141.1"/>
    <property type="molecule type" value="Genomic_DNA"/>
</dbReference>
<dbReference type="Gene3D" id="3.40.50.300">
    <property type="entry name" value="P-loop containing nucleotide triphosphate hydrolases"/>
    <property type="match status" value="1"/>
</dbReference>
<protein>
    <recommendedName>
        <fullName evidence="1">IstB-like ATP-binding domain-containing protein</fullName>
    </recommendedName>
</protein>
<name>A0A3M8RG24_9PROT</name>
<organism evidence="2">
    <name type="scientific">Acidithiobacillus sulfuriphilus</name>
    <dbReference type="NCBI Taxonomy" id="1867749"/>
    <lineage>
        <taxon>Bacteria</taxon>
        <taxon>Pseudomonadati</taxon>
        <taxon>Pseudomonadota</taxon>
        <taxon>Acidithiobacillia</taxon>
        <taxon>Acidithiobacillales</taxon>
        <taxon>Acidithiobacillaceae</taxon>
        <taxon>Acidithiobacillus</taxon>
    </lineage>
</organism>
<proteinExistence type="predicted"/>
<evidence type="ECO:0000313" key="2">
    <source>
        <dbReference type="EMBL" id="RNF67141.1"/>
    </source>
</evidence>
<dbReference type="OrthoDB" id="8150723at2"/>
<feature type="domain" description="IstB-like ATP-binding" evidence="1">
    <location>
        <begin position="90"/>
        <end position="144"/>
    </location>
</feature>
<gene>
    <name evidence="2" type="ORF">EC580_04295</name>
</gene>
<sequence>MARPKANDRVLEIPGIGHYHWHGCPRLCNGTFAGGAGRAVNGQSADTDIGVVASAKAYLSALNHLQGPWSDNAALARTCCEVRSQKSPFRYQTGSTLVTSQLPVEHWHDSIGDPALADAILDRLIHNAYWLTIDGESMRKKQRLTPSAPSA</sequence>
<evidence type="ECO:0000259" key="1">
    <source>
        <dbReference type="Pfam" id="PF01695"/>
    </source>
</evidence>
<dbReference type="InterPro" id="IPR002611">
    <property type="entry name" value="IstB_ATP-bd"/>
</dbReference>
<reference evidence="2" key="1">
    <citation type="submission" date="2018-10" db="EMBL/GenBank/DDBJ databases">
        <title>Acidithiobacillus sulfuriphilus sp. nov.: an extremely acidophilic sulfur-oxidizing chemolithotroph isolated from a neutral pH environment.</title>
        <authorList>
            <person name="Falagan C."/>
            <person name="Moya-Beltran A."/>
            <person name="Quatrini R."/>
            <person name="Johnson D.B."/>
        </authorList>
    </citation>
    <scope>NUCLEOTIDE SEQUENCE [LARGE SCALE GENOMIC DNA]</scope>
    <source>
        <strain evidence="2">CJ-2</strain>
    </source>
</reference>
<comment type="caution">
    <text evidence="2">The sequence shown here is derived from an EMBL/GenBank/DDBJ whole genome shotgun (WGS) entry which is preliminary data.</text>
</comment>
<dbReference type="GO" id="GO:0005524">
    <property type="term" value="F:ATP binding"/>
    <property type="evidence" value="ECO:0007669"/>
    <property type="project" value="InterPro"/>
</dbReference>
<dbReference type="Pfam" id="PF01695">
    <property type="entry name" value="IstB_IS21"/>
    <property type="match status" value="1"/>
</dbReference>